<protein>
    <submittedName>
        <fullName evidence="3">Efflux RND transporter permease subunit</fullName>
    </submittedName>
</protein>
<organism evidence="3">
    <name type="scientific">Streptomyces sp. NBC_00008</name>
    <dbReference type="NCBI Taxonomy" id="2903610"/>
    <lineage>
        <taxon>Bacteria</taxon>
        <taxon>Bacillati</taxon>
        <taxon>Actinomycetota</taxon>
        <taxon>Actinomycetes</taxon>
        <taxon>Kitasatosporales</taxon>
        <taxon>Streptomycetaceae</taxon>
        <taxon>Streptomyces</taxon>
    </lineage>
</organism>
<dbReference type="SUPFAM" id="SSF82693">
    <property type="entry name" value="Multidrug efflux transporter AcrB pore domain, PN1, PN2, PC1 and PC2 subdomains"/>
    <property type="match status" value="3"/>
</dbReference>
<feature type="transmembrane region" description="Helical" evidence="2">
    <location>
        <begin position="536"/>
        <end position="556"/>
    </location>
</feature>
<dbReference type="Gene3D" id="1.20.1640.10">
    <property type="entry name" value="Multidrug efflux transporter AcrB transmembrane domain"/>
    <property type="match status" value="2"/>
</dbReference>
<accession>A0AAU2VWL7</accession>
<keyword evidence="2" id="KW-0812">Transmembrane</keyword>
<dbReference type="PANTHER" id="PTHR32063:SF0">
    <property type="entry name" value="SWARMING MOTILITY PROTEIN SWRC"/>
    <property type="match status" value="1"/>
</dbReference>
<dbReference type="SUPFAM" id="SSF82866">
    <property type="entry name" value="Multidrug efflux transporter AcrB transmembrane domain"/>
    <property type="match status" value="2"/>
</dbReference>
<feature type="transmembrane region" description="Helical" evidence="2">
    <location>
        <begin position="467"/>
        <end position="494"/>
    </location>
</feature>
<dbReference type="Gene3D" id="3.30.70.1440">
    <property type="entry name" value="Multidrug efflux transporter AcrB pore domain"/>
    <property type="match status" value="1"/>
</dbReference>
<keyword evidence="2" id="KW-0472">Membrane</keyword>
<dbReference type="PANTHER" id="PTHR32063">
    <property type="match status" value="1"/>
</dbReference>
<dbReference type="InterPro" id="IPR027463">
    <property type="entry name" value="AcrB_DN_DC_subdom"/>
</dbReference>
<reference evidence="3" key="1">
    <citation type="submission" date="2022-10" db="EMBL/GenBank/DDBJ databases">
        <title>The complete genomes of actinobacterial strains from the NBC collection.</title>
        <authorList>
            <person name="Joergensen T.S."/>
            <person name="Alvarez Arevalo M."/>
            <person name="Sterndorff E.B."/>
            <person name="Faurdal D."/>
            <person name="Vuksanovic O."/>
            <person name="Mourched A.-S."/>
            <person name="Charusanti P."/>
            <person name="Shaw S."/>
            <person name="Blin K."/>
            <person name="Weber T."/>
        </authorList>
    </citation>
    <scope>NUCLEOTIDE SEQUENCE</scope>
    <source>
        <strain evidence="3">NBC_00008</strain>
    </source>
</reference>
<feature type="transmembrane region" description="Helical" evidence="2">
    <location>
        <begin position="435"/>
        <end position="455"/>
    </location>
</feature>
<dbReference type="Pfam" id="PF00873">
    <property type="entry name" value="ACR_tran"/>
    <property type="match status" value="1"/>
</dbReference>
<feature type="transmembrane region" description="Helical" evidence="2">
    <location>
        <begin position="364"/>
        <end position="382"/>
    </location>
</feature>
<feature type="transmembrane region" description="Helical" evidence="2">
    <location>
        <begin position="854"/>
        <end position="873"/>
    </location>
</feature>
<evidence type="ECO:0000256" key="2">
    <source>
        <dbReference type="SAM" id="Phobius"/>
    </source>
</evidence>
<feature type="region of interest" description="Disordered" evidence="1">
    <location>
        <begin position="1017"/>
        <end position="1048"/>
    </location>
</feature>
<dbReference type="Gene3D" id="3.30.2090.10">
    <property type="entry name" value="Multidrug efflux transporter AcrB TolC docking domain, DN and DC subdomains"/>
    <property type="match status" value="2"/>
</dbReference>
<dbReference type="GO" id="GO:0005886">
    <property type="term" value="C:plasma membrane"/>
    <property type="evidence" value="ECO:0007669"/>
    <property type="project" value="TreeGrafter"/>
</dbReference>
<feature type="transmembrane region" description="Helical" evidence="2">
    <location>
        <begin position="906"/>
        <end position="931"/>
    </location>
</feature>
<dbReference type="GO" id="GO:0042910">
    <property type="term" value="F:xenobiotic transmembrane transporter activity"/>
    <property type="evidence" value="ECO:0007669"/>
    <property type="project" value="TreeGrafter"/>
</dbReference>
<name>A0AAU2VWL7_9ACTN</name>
<feature type="transmembrane region" description="Helical" evidence="2">
    <location>
        <begin position="880"/>
        <end position="900"/>
    </location>
</feature>
<evidence type="ECO:0000313" key="3">
    <source>
        <dbReference type="EMBL" id="WTW72011.1"/>
    </source>
</evidence>
<dbReference type="PRINTS" id="PR00702">
    <property type="entry name" value="ACRIFLAVINRP"/>
</dbReference>
<feature type="transmembrane region" description="Helical" evidence="2">
    <location>
        <begin position="388"/>
        <end position="414"/>
    </location>
</feature>
<proteinExistence type="predicted"/>
<dbReference type="EMBL" id="CP108313">
    <property type="protein sequence ID" value="WTW72011.1"/>
    <property type="molecule type" value="Genomic_DNA"/>
</dbReference>
<feature type="transmembrane region" description="Helical" evidence="2">
    <location>
        <begin position="334"/>
        <end position="357"/>
    </location>
</feature>
<feature type="compositionally biased region" description="Basic and acidic residues" evidence="1">
    <location>
        <begin position="1038"/>
        <end position="1048"/>
    </location>
</feature>
<evidence type="ECO:0000256" key="1">
    <source>
        <dbReference type="SAM" id="MobiDB-lite"/>
    </source>
</evidence>
<dbReference type="Gene3D" id="3.30.70.1430">
    <property type="entry name" value="Multidrug efflux transporter AcrB pore domain"/>
    <property type="match status" value="2"/>
</dbReference>
<sequence>MSWLSRFSLAQRALIGLISIVALVFGAIAIPQLKQQLLPTIELPMVSVLAPYQGASPDVVEKQVVEPLENSIKSVDGVTGITSTASEGNAVIMASFDFGDEGTKQLVADIQQAVNRARVQLPDSVDPQVIAGSTDDIPTVVLAVTSDKDQQALADQLDRTVVPALEDIDGVGQVSVDGVRDLQISVTPDDKKLAAAGLNAASLSQALQSGGATVPAGSFSESGKSRTVQVGGAFTSLKQIEDLRVIGQDPTGKPGKPVRVGDIAKVTQEPATADSITRTNGKPSLAVMATMDKDGSAVAISDAVKDKLPDLRKDLGAGADLTVVSDQGPAVSKAISGLTTEGALGLVFAIIVILVFLASLRSTLVTAVSIPLSVVLALIVLWTRDLSLNMLTLGALTIAIGRVVDDSIVVLENIKRHLSYGEERQSAILAAVKEVAGAVTASTLTTVAVFLPIGLVGGMVGELFGSFSLTITAALLASLLVSLTVVPVLSFWFLRAPKGSAEDPEAARRKAEEKEARSKLQRLYVKVLGFATRRRIVSVVIAVVVLIGTFGMAPLLKTTLFDQGEQEVLTINQELAPGTSLAAADEASKKVEKLLAADKSVKEYQVTVGSSGFMAAFGGGTGANQASYQVTLKDPAEYDATEKRLDEALGKLDGIGDTTIAEAGGFGSQDLSVVVKAADADVLAKSSEQVRKAVSGLKDVSDVQSDLSESIPRISVTANPKAADHGFSQATLGAAVAGAVKGTPSGKAIMDDTERDVVIKSAHPAATMAELKNLPLGPVKLGTIADVKLVPGPVSMTRIDGQRAATITAKPVGDDTGSVSTALQKKIDSLNLPDGATATIGGVSEDQNDAFVKLALAMLAAVAIVFMLLVATFRSLIQPLILLVSIPFAATGAIGLLLITGTPMGVAAMIGMLMLIGIVVTNAIVLIDLINQYRRQGMGVVEAVIEGGRHRLRPILMTALATIFALLPMALGVTGEGGFISQPLAVVVIGGLVTSTLLTLLLVPTLYAMVELRKERRARKKADKRAAKAGVPAQADSEEARETEPAQA</sequence>
<dbReference type="AlphaFoldDB" id="A0AAU2VWL7"/>
<feature type="transmembrane region" description="Helical" evidence="2">
    <location>
        <begin position="984"/>
        <end position="1010"/>
    </location>
</feature>
<dbReference type="InterPro" id="IPR001036">
    <property type="entry name" value="Acrflvin-R"/>
</dbReference>
<feature type="transmembrane region" description="Helical" evidence="2">
    <location>
        <begin position="952"/>
        <end position="972"/>
    </location>
</feature>
<keyword evidence="2" id="KW-1133">Transmembrane helix</keyword>
<dbReference type="Gene3D" id="3.30.70.1320">
    <property type="entry name" value="Multidrug efflux transporter AcrB pore domain like"/>
    <property type="match status" value="1"/>
</dbReference>
<gene>
    <name evidence="3" type="ORF">OG398_29035</name>
</gene>
<dbReference type="SUPFAM" id="SSF82714">
    <property type="entry name" value="Multidrug efflux transporter AcrB TolC docking domain, DN and DC subdomains"/>
    <property type="match status" value="1"/>
</dbReference>